<evidence type="ECO:0000259" key="5">
    <source>
        <dbReference type="PROSITE" id="PS50105"/>
    </source>
</evidence>
<reference evidence="7" key="2">
    <citation type="submission" date="2025-09" db="UniProtKB">
        <authorList>
            <consortium name="Ensembl"/>
        </authorList>
    </citation>
    <scope>IDENTIFICATION</scope>
</reference>
<evidence type="ECO:0000256" key="4">
    <source>
        <dbReference type="PROSITE-ProRule" id="PRU00221"/>
    </source>
</evidence>
<protein>
    <recommendedName>
        <fullName evidence="1">WD repeat, SAM and U-box domain-containing protein 1</fullName>
    </recommendedName>
</protein>
<dbReference type="PANTHER" id="PTHR46573:SF1">
    <property type="entry name" value="WD REPEAT, SAM AND U-BOX DOMAIN-CONTAINING PROTEIN 1"/>
    <property type="match status" value="1"/>
</dbReference>
<evidence type="ECO:0000313" key="8">
    <source>
        <dbReference type="Proteomes" id="UP000694416"/>
    </source>
</evidence>
<dbReference type="PRINTS" id="PR00320">
    <property type="entry name" value="GPROTEINBRPT"/>
</dbReference>
<keyword evidence="3" id="KW-0677">Repeat</keyword>
<dbReference type="Proteomes" id="UP000694416">
    <property type="component" value="Unplaced"/>
</dbReference>
<dbReference type="AlphaFoldDB" id="A0A8C9I582"/>
<dbReference type="InterPro" id="IPR001680">
    <property type="entry name" value="WD40_rpt"/>
</dbReference>
<dbReference type="GO" id="GO:0016567">
    <property type="term" value="P:protein ubiquitination"/>
    <property type="evidence" value="ECO:0007669"/>
    <property type="project" value="InterPro"/>
</dbReference>
<dbReference type="SMART" id="SM00454">
    <property type="entry name" value="SAM"/>
    <property type="match status" value="1"/>
</dbReference>
<dbReference type="PROSITE" id="PS50082">
    <property type="entry name" value="WD_REPEATS_2"/>
    <property type="match status" value="3"/>
</dbReference>
<dbReference type="PROSITE" id="PS50105">
    <property type="entry name" value="SAM_DOMAIN"/>
    <property type="match status" value="1"/>
</dbReference>
<evidence type="ECO:0000313" key="7">
    <source>
        <dbReference type="Ensembl" id="ENSPTEP00000031295.1"/>
    </source>
</evidence>
<dbReference type="PROSITE" id="PS50294">
    <property type="entry name" value="WD_REPEATS_REGION"/>
    <property type="match status" value="2"/>
</dbReference>
<evidence type="ECO:0000256" key="2">
    <source>
        <dbReference type="ARBA" id="ARBA00022574"/>
    </source>
</evidence>
<evidence type="ECO:0000256" key="3">
    <source>
        <dbReference type="ARBA" id="ARBA00022737"/>
    </source>
</evidence>
<dbReference type="Pfam" id="PF00536">
    <property type="entry name" value="SAM_1"/>
    <property type="match status" value="1"/>
</dbReference>
<dbReference type="Gene3D" id="1.10.150.50">
    <property type="entry name" value="Transcription Factor, Ets-1"/>
    <property type="match status" value="1"/>
</dbReference>
<dbReference type="SMART" id="SM00504">
    <property type="entry name" value="Ubox"/>
    <property type="match status" value="1"/>
</dbReference>
<dbReference type="PROSITE" id="PS00678">
    <property type="entry name" value="WD_REPEATS_1"/>
    <property type="match status" value="2"/>
</dbReference>
<dbReference type="InterPro" id="IPR036322">
    <property type="entry name" value="WD40_repeat_dom_sf"/>
</dbReference>
<dbReference type="CDD" id="cd09505">
    <property type="entry name" value="SAM_WDSUB1"/>
    <property type="match status" value="1"/>
</dbReference>
<feature type="repeat" description="WD" evidence="4">
    <location>
        <begin position="50"/>
        <end position="91"/>
    </location>
</feature>
<dbReference type="InterPro" id="IPR020472">
    <property type="entry name" value="WD40_PAC1"/>
</dbReference>
<dbReference type="InterPro" id="IPR052085">
    <property type="entry name" value="WD-SAM-U-box"/>
</dbReference>
<dbReference type="InterPro" id="IPR013761">
    <property type="entry name" value="SAM/pointed_sf"/>
</dbReference>
<dbReference type="InterPro" id="IPR001660">
    <property type="entry name" value="SAM"/>
</dbReference>
<keyword evidence="8" id="KW-1185">Reference proteome</keyword>
<dbReference type="InterPro" id="IPR019775">
    <property type="entry name" value="WD40_repeat_CS"/>
</dbReference>
<evidence type="ECO:0000256" key="1">
    <source>
        <dbReference type="ARBA" id="ARBA00020894"/>
    </source>
</evidence>
<organism evidence="7 8">
    <name type="scientific">Piliocolobus tephrosceles</name>
    <name type="common">Ugandan red Colobus</name>
    <dbReference type="NCBI Taxonomy" id="591936"/>
    <lineage>
        <taxon>Eukaryota</taxon>
        <taxon>Metazoa</taxon>
        <taxon>Chordata</taxon>
        <taxon>Craniata</taxon>
        <taxon>Vertebrata</taxon>
        <taxon>Euteleostomi</taxon>
        <taxon>Mammalia</taxon>
        <taxon>Eutheria</taxon>
        <taxon>Euarchontoglires</taxon>
        <taxon>Primates</taxon>
        <taxon>Haplorrhini</taxon>
        <taxon>Catarrhini</taxon>
        <taxon>Cercopithecidae</taxon>
        <taxon>Colobinae</taxon>
        <taxon>Piliocolobus</taxon>
    </lineage>
</organism>
<feature type="domain" description="SAM" evidence="5">
    <location>
        <begin position="240"/>
        <end position="304"/>
    </location>
</feature>
<dbReference type="SUPFAM" id="SSF47769">
    <property type="entry name" value="SAM/Pointed domain"/>
    <property type="match status" value="1"/>
</dbReference>
<feature type="domain" description="U-box" evidence="6">
    <location>
        <begin position="311"/>
        <end position="384"/>
    </location>
</feature>
<feature type="repeat" description="WD" evidence="4">
    <location>
        <begin position="146"/>
        <end position="167"/>
    </location>
</feature>
<dbReference type="CDD" id="cd16655">
    <property type="entry name" value="RING-Ubox_WDSUB1-like"/>
    <property type="match status" value="1"/>
</dbReference>
<dbReference type="Pfam" id="PF04564">
    <property type="entry name" value="U-box"/>
    <property type="match status" value="1"/>
</dbReference>
<dbReference type="SMART" id="SM00320">
    <property type="entry name" value="WD40"/>
    <property type="match status" value="5"/>
</dbReference>
<dbReference type="PROSITE" id="PS51698">
    <property type="entry name" value="U_BOX"/>
    <property type="match status" value="1"/>
</dbReference>
<dbReference type="SUPFAM" id="SSF50978">
    <property type="entry name" value="WD40 repeat-like"/>
    <property type="match status" value="1"/>
</dbReference>
<dbReference type="InterPro" id="IPR013083">
    <property type="entry name" value="Znf_RING/FYVE/PHD"/>
</dbReference>
<feature type="repeat" description="WD" evidence="4">
    <location>
        <begin position="93"/>
        <end position="134"/>
    </location>
</feature>
<dbReference type="Gene3D" id="3.30.40.10">
    <property type="entry name" value="Zinc/RING finger domain, C3HC4 (zinc finger)"/>
    <property type="match status" value="1"/>
</dbReference>
<keyword evidence="2 4" id="KW-0853">WD repeat</keyword>
<dbReference type="Ensembl" id="ENSPTET00000043174.1">
    <property type="protein sequence ID" value="ENSPTEP00000031295.1"/>
    <property type="gene ID" value="ENSPTEG00000030263.1"/>
</dbReference>
<evidence type="ECO:0000259" key="6">
    <source>
        <dbReference type="PROSITE" id="PS51698"/>
    </source>
</evidence>
<name>A0A8C9I582_9PRIM</name>
<dbReference type="InterPro" id="IPR015943">
    <property type="entry name" value="WD40/YVTN_repeat-like_dom_sf"/>
</dbReference>
<dbReference type="PANTHER" id="PTHR46573">
    <property type="entry name" value="WD REPEAT, SAM AND U-BOX DOMAIN-CONTAINING PROTEIN 1"/>
    <property type="match status" value="1"/>
</dbReference>
<reference evidence="7" key="1">
    <citation type="submission" date="2025-08" db="UniProtKB">
        <authorList>
            <consortium name="Ensembl"/>
        </authorList>
    </citation>
    <scope>IDENTIFICATION</scope>
</reference>
<proteinExistence type="predicted"/>
<dbReference type="Gene3D" id="2.130.10.10">
    <property type="entry name" value="YVTN repeat-like/Quinoprotein amine dehydrogenase"/>
    <property type="match status" value="2"/>
</dbReference>
<accession>A0A8C9I582</accession>
<dbReference type="SUPFAM" id="SSF57850">
    <property type="entry name" value="RING/U-box"/>
    <property type="match status" value="1"/>
</dbReference>
<sequence length="384" mass="42763">MVKLIHTLADHGDDVNCCAFSFSLLATCSLDKTIRLYSLHDFTELPHSPLKFHTYAVHCCCFSPSGHILASCSTDGTTVLWNTENGQMLAVMEQPSGSPVRVCQFSPDSRCLTSGAADGTVVLWNVQSYKLYRCGNVKDGSLVACAFSPNGSFFVTGSSCGDLTVWDDKMRCLHSEKAHDLGITCCNFSSQPVSDGEQGLQFFRLASCGQDCQVKIWIVSFTHILARSTEDQLKQFTEDWSEEDVSTWLCAQDLKDLVGIFKMNNIDGKELLNLTKESLADDLKIDSLGLRSKVLRKIEELRTKVKSLSSGIPDEFICPITRELMKDPVIASDGYSYEKEAIENWISKKKRTSPMTNLVLPSAVLTPNRTLKMAINRWLETHQK</sequence>
<dbReference type="InterPro" id="IPR003613">
    <property type="entry name" value="Ubox_domain"/>
</dbReference>
<dbReference type="Pfam" id="PF00400">
    <property type="entry name" value="WD40"/>
    <property type="match status" value="5"/>
</dbReference>
<dbReference type="GO" id="GO:0004842">
    <property type="term" value="F:ubiquitin-protein transferase activity"/>
    <property type="evidence" value="ECO:0007669"/>
    <property type="project" value="InterPro"/>
</dbReference>
<gene>
    <name evidence="7" type="primary">WDSUB1</name>
</gene>